<sequence length="140" mass="16192">MAFIFNQRLGICAERSITTSHLSNERKMMKLNKLENKNRRIRKKLYLGEFAILGFEVSCATEFKDFDQYDAFVDEFIDYINSIDLCFGGGGLELFEGFICSTERYRSVTEEEQLAVANWLDARSEVKKVEVSDLVDANYL</sequence>
<dbReference type="STRING" id="312309.VF_1139"/>
<dbReference type="PATRIC" id="fig|312309.11.peg.1146"/>
<accession>Q5E5R2</accession>
<proteinExistence type="predicted"/>
<reference evidence="1 2" key="1">
    <citation type="journal article" date="2005" name="Proc. Natl. Acad. Sci. U.S.A.">
        <title>Complete genome sequence of Vibrio fischeri: a symbiotic bacterium with pathogenic congeners.</title>
        <authorList>
            <person name="Ruby E.G."/>
            <person name="Urbanowski M."/>
            <person name="Campbell J."/>
            <person name="Dunn A."/>
            <person name="Faini M."/>
            <person name="Gunsalus R."/>
            <person name="Lostroh P."/>
            <person name="Lupp C."/>
            <person name="McCann J."/>
            <person name="Millikan D."/>
            <person name="Schaefer A."/>
            <person name="Stabb E."/>
            <person name="Stevens A."/>
            <person name="Visick K."/>
            <person name="Whistler C."/>
            <person name="Greenberg E.P."/>
        </authorList>
    </citation>
    <scope>NUCLEOTIDE SEQUENCE [LARGE SCALE GENOMIC DNA]</scope>
    <source>
        <strain evidence="2">ATCC 700601 / ES114</strain>
    </source>
</reference>
<dbReference type="OrthoDB" id="5768758at2"/>
<dbReference type="Proteomes" id="UP000000537">
    <property type="component" value="Chromosome I"/>
</dbReference>
<dbReference type="AlphaFoldDB" id="Q5E5R2"/>
<evidence type="ECO:0000313" key="1">
    <source>
        <dbReference type="EMBL" id="AAW85634.1"/>
    </source>
</evidence>
<dbReference type="InterPro" id="IPR007416">
    <property type="entry name" value="YggL_50S_bp"/>
</dbReference>
<dbReference type="KEGG" id="vfi:VF_1139"/>
<evidence type="ECO:0008006" key="3">
    <source>
        <dbReference type="Google" id="ProtNLM"/>
    </source>
</evidence>
<gene>
    <name evidence="1" type="ordered locus">VF_1139</name>
</gene>
<dbReference type="HOGENOM" id="CLU_153063_2_0_6"/>
<dbReference type="Pfam" id="PF04320">
    <property type="entry name" value="YggL_50S_bp"/>
    <property type="match status" value="1"/>
</dbReference>
<reference evidence="1 2" key="2">
    <citation type="journal article" date="2008" name="BMC Genomics">
        <title>Comparative genomics-based investigation of resequencing targets in Vibrio fischeri: focus on point miscalls and artefactual expansions.</title>
        <authorList>
            <person name="Mandel M.J."/>
            <person name="Stabb E.V."/>
            <person name="Ruby E.G."/>
        </authorList>
    </citation>
    <scope>NUCLEOTIDE SEQUENCE [LARGE SCALE GENOMIC DNA]</scope>
    <source>
        <strain evidence="2">ATCC 700601 / ES114</strain>
    </source>
</reference>
<dbReference type="EMBL" id="CP000020">
    <property type="protein sequence ID" value="AAW85634.1"/>
    <property type="molecule type" value="Genomic_DNA"/>
</dbReference>
<dbReference type="eggNOG" id="COG3171">
    <property type="taxonomic scope" value="Bacteria"/>
</dbReference>
<keyword evidence="2" id="KW-1185">Reference proteome</keyword>
<dbReference type="PANTHER" id="PTHR38778:SF1">
    <property type="entry name" value="CYTOPLASMIC PROTEIN"/>
    <property type="match status" value="1"/>
</dbReference>
<name>Q5E5R2_ALIF1</name>
<organism evidence="1 2">
    <name type="scientific">Aliivibrio fischeri (strain ATCC 700601 / ES114)</name>
    <name type="common">Vibrio fischeri</name>
    <dbReference type="NCBI Taxonomy" id="312309"/>
    <lineage>
        <taxon>Bacteria</taxon>
        <taxon>Pseudomonadati</taxon>
        <taxon>Pseudomonadota</taxon>
        <taxon>Gammaproteobacteria</taxon>
        <taxon>Vibrionales</taxon>
        <taxon>Vibrionaceae</taxon>
        <taxon>Aliivibrio</taxon>
    </lineage>
</organism>
<dbReference type="GO" id="GO:0005829">
    <property type="term" value="C:cytosol"/>
    <property type="evidence" value="ECO:0007669"/>
    <property type="project" value="TreeGrafter"/>
</dbReference>
<dbReference type="EnsemblBacteria" id="AAW85634">
    <property type="protein sequence ID" value="AAW85634"/>
    <property type="gene ID" value="VF_1139"/>
</dbReference>
<protein>
    <recommendedName>
        <fullName evidence="3">DUF469 family protein</fullName>
    </recommendedName>
</protein>
<evidence type="ECO:0000313" key="2">
    <source>
        <dbReference type="Proteomes" id="UP000000537"/>
    </source>
</evidence>
<dbReference type="PANTHER" id="PTHR38778">
    <property type="entry name" value="CYTOPLASMIC PROTEIN-RELATED"/>
    <property type="match status" value="1"/>
</dbReference>